<proteinExistence type="predicted"/>
<evidence type="ECO:0000256" key="1">
    <source>
        <dbReference type="SAM" id="MobiDB-lite"/>
    </source>
</evidence>
<protein>
    <submittedName>
        <fullName evidence="4">Uncharacterized protein</fullName>
    </submittedName>
</protein>
<keyword evidence="2" id="KW-0472">Membrane</keyword>
<reference evidence="5" key="1">
    <citation type="submission" date="2019-08" db="EMBL/GenBank/DDBJ databases">
        <title>Limnoglobus roseus gen. nov., sp. nov., a novel freshwater planctomycete with a giant genome from the family Gemmataceae.</title>
        <authorList>
            <person name="Kulichevskaya I.S."/>
            <person name="Naumoff D.G."/>
            <person name="Miroshnikov K."/>
            <person name="Ivanova A."/>
            <person name="Philippov D.A."/>
            <person name="Hakobyan A."/>
            <person name="Rijpstra I.C."/>
            <person name="Sinninghe Damste J.S."/>
            <person name="Liesack W."/>
            <person name="Dedysh S.N."/>
        </authorList>
    </citation>
    <scope>NUCLEOTIDE SEQUENCE [LARGE SCALE GENOMIC DNA]</scope>
    <source>
        <strain evidence="5">PX52</strain>
    </source>
</reference>
<evidence type="ECO:0000313" key="4">
    <source>
        <dbReference type="EMBL" id="QEL19547.1"/>
    </source>
</evidence>
<keyword evidence="2" id="KW-0812">Transmembrane</keyword>
<keyword evidence="3" id="KW-0732">Signal</keyword>
<feature type="region of interest" description="Disordered" evidence="1">
    <location>
        <begin position="145"/>
        <end position="178"/>
    </location>
</feature>
<feature type="compositionally biased region" description="Low complexity" evidence="1">
    <location>
        <begin position="160"/>
        <end position="169"/>
    </location>
</feature>
<keyword evidence="5" id="KW-1185">Reference proteome</keyword>
<dbReference type="KEGG" id="lrs:PX52LOC_06622"/>
<feature type="transmembrane region" description="Helical" evidence="2">
    <location>
        <begin position="184"/>
        <end position="204"/>
    </location>
</feature>
<name>A0A5C1AN29_9BACT</name>
<dbReference type="EMBL" id="CP042425">
    <property type="protein sequence ID" value="QEL19547.1"/>
    <property type="molecule type" value="Genomic_DNA"/>
</dbReference>
<sequence length="222" mass="23150">MIRLGHRFSICISVAVFALSVTAGASPPSKFKAVSLKQIEQQPSNYLGSRMVVEAWLHPELKSSGSTPELSVSADATSRATTRLRFLSPKSLADQVHAIDGIKPAMLTGTIAAPESSRAGYSFEVEEITFPNAEGSTTVLKPTAVVSTPTESSTPPPATAEPNTAPSKAKAAESGKKSDKVPTVLAGGLALFLAAALVVGLWLMKHMKARTPVARAASPKAD</sequence>
<organism evidence="4 5">
    <name type="scientific">Limnoglobus roseus</name>
    <dbReference type="NCBI Taxonomy" id="2598579"/>
    <lineage>
        <taxon>Bacteria</taxon>
        <taxon>Pseudomonadati</taxon>
        <taxon>Planctomycetota</taxon>
        <taxon>Planctomycetia</taxon>
        <taxon>Gemmatales</taxon>
        <taxon>Gemmataceae</taxon>
        <taxon>Limnoglobus</taxon>
    </lineage>
</organism>
<accession>A0A5C1AN29</accession>
<feature type="signal peptide" evidence="3">
    <location>
        <begin position="1"/>
        <end position="25"/>
    </location>
</feature>
<evidence type="ECO:0000313" key="5">
    <source>
        <dbReference type="Proteomes" id="UP000324974"/>
    </source>
</evidence>
<dbReference type="AlphaFoldDB" id="A0A5C1AN29"/>
<feature type="chain" id="PRO_5023048444" evidence="3">
    <location>
        <begin position="26"/>
        <end position="222"/>
    </location>
</feature>
<evidence type="ECO:0000256" key="3">
    <source>
        <dbReference type="SAM" id="SignalP"/>
    </source>
</evidence>
<keyword evidence="2" id="KW-1133">Transmembrane helix</keyword>
<evidence type="ECO:0000256" key="2">
    <source>
        <dbReference type="SAM" id="Phobius"/>
    </source>
</evidence>
<gene>
    <name evidence="4" type="ORF">PX52LOC_06622</name>
</gene>
<dbReference type="Proteomes" id="UP000324974">
    <property type="component" value="Chromosome"/>
</dbReference>